<keyword evidence="5 6" id="KW-0472">Membrane</keyword>
<accession>A0A415J0Q6</accession>
<sequence>MPINNNENNKRIAKNTLLLYVRMLFTIIVGLYTSRIVLNTLGVNDYGLYNVVGGIVSMLGFLNSAMTAASQRFISFELGKQNKQKLEEVFSTSVTIHIIIACIIFITAETIGLWFLNTHMNIATSRMTAANWVYQCSIFTFMISVISVPYNACIVAHEHMKTFAYISIIEVSLKLAIVYLLLILSFDKLIIYAVLLLCVSLIIRVIYGIYCKKKFEECTYRFHFNKKLFLEMFSFAGWSIIGNLGFSLKDQGSNVVLNLFCGTAINAARGVALQVNGIISNFSNNFLMALNPQITKQYATGDIPKSIQLVYAGCRYSFYLLSIISIPVMVNLDYILSLWLGIVPPYTKEFLFLTLITALINSMSGSLVTAMQATGRIRNFQIVICIIMMCEFPMTYITLKMGYKPYWAVIPSIIVITLGLIARFLLLKQLVKSYSIHYFILHIVLRNIAIAAGCLILSLYISQYWEHNDFISFILTSFIAFIITIVGIYLGGMTSQERLFISSKIKIILRHNS</sequence>
<feature type="transmembrane region" description="Helical" evidence="6">
    <location>
        <begin position="309"/>
        <end position="330"/>
    </location>
</feature>
<feature type="transmembrane region" description="Helical" evidence="6">
    <location>
        <begin position="46"/>
        <end position="68"/>
    </location>
</feature>
<feature type="transmembrane region" description="Helical" evidence="6">
    <location>
        <begin position="380"/>
        <end position="399"/>
    </location>
</feature>
<dbReference type="PANTHER" id="PTHR30250:SF26">
    <property type="entry name" value="PSMA PROTEIN"/>
    <property type="match status" value="1"/>
</dbReference>
<evidence type="ECO:0000313" key="7">
    <source>
        <dbReference type="EMBL" id="RHL13479.1"/>
    </source>
</evidence>
<dbReference type="InterPro" id="IPR002797">
    <property type="entry name" value="Polysacc_synth"/>
</dbReference>
<dbReference type="RefSeq" id="WP_118442064.1">
    <property type="nucleotide sequence ID" value="NZ_QROD01000044.1"/>
</dbReference>
<protein>
    <submittedName>
        <fullName evidence="7">Lipopolysaccharide biosynthesis protein</fullName>
    </submittedName>
</protein>
<dbReference type="Pfam" id="PF01943">
    <property type="entry name" value="Polysacc_synt"/>
    <property type="match status" value="1"/>
</dbReference>
<reference evidence="7 8" key="1">
    <citation type="submission" date="2018-08" db="EMBL/GenBank/DDBJ databases">
        <title>A genome reference for cultivated species of the human gut microbiota.</title>
        <authorList>
            <person name="Zou Y."/>
            <person name="Xue W."/>
            <person name="Luo G."/>
        </authorList>
    </citation>
    <scope>NUCLEOTIDE SEQUENCE [LARGE SCALE GENOMIC DNA]</scope>
    <source>
        <strain evidence="7 8">AF39-11</strain>
    </source>
</reference>
<dbReference type="Proteomes" id="UP000284916">
    <property type="component" value="Unassembled WGS sequence"/>
</dbReference>
<comment type="subcellular location">
    <subcellularLocation>
        <location evidence="1">Cell membrane</location>
        <topology evidence="1">Multi-pass membrane protein</topology>
    </subcellularLocation>
</comment>
<feature type="transmembrane region" description="Helical" evidence="6">
    <location>
        <begin position="89"/>
        <end position="116"/>
    </location>
</feature>
<proteinExistence type="predicted"/>
<feature type="transmembrane region" description="Helical" evidence="6">
    <location>
        <begin position="350"/>
        <end position="368"/>
    </location>
</feature>
<feature type="transmembrane region" description="Helical" evidence="6">
    <location>
        <begin position="405"/>
        <end position="426"/>
    </location>
</feature>
<dbReference type="PANTHER" id="PTHR30250">
    <property type="entry name" value="PST FAMILY PREDICTED COLANIC ACID TRANSPORTER"/>
    <property type="match status" value="1"/>
</dbReference>
<feature type="transmembrane region" description="Helical" evidence="6">
    <location>
        <begin position="189"/>
        <end position="207"/>
    </location>
</feature>
<keyword evidence="3 6" id="KW-0812">Transmembrane</keyword>
<dbReference type="AlphaFoldDB" id="A0A415J0Q6"/>
<dbReference type="GO" id="GO:0005886">
    <property type="term" value="C:plasma membrane"/>
    <property type="evidence" value="ECO:0007669"/>
    <property type="project" value="UniProtKB-SubCell"/>
</dbReference>
<comment type="caution">
    <text evidence="7">The sequence shown here is derived from an EMBL/GenBank/DDBJ whole genome shotgun (WGS) entry which is preliminary data.</text>
</comment>
<feature type="transmembrane region" description="Helical" evidence="6">
    <location>
        <begin position="438"/>
        <end position="461"/>
    </location>
</feature>
<gene>
    <name evidence="7" type="ORF">DW035_12725</name>
</gene>
<evidence type="ECO:0000256" key="1">
    <source>
        <dbReference type="ARBA" id="ARBA00004651"/>
    </source>
</evidence>
<evidence type="ECO:0000256" key="3">
    <source>
        <dbReference type="ARBA" id="ARBA00022692"/>
    </source>
</evidence>
<feature type="transmembrane region" description="Helical" evidence="6">
    <location>
        <begin position="132"/>
        <end position="150"/>
    </location>
</feature>
<dbReference type="InterPro" id="IPR050833">
    <property type="entry name" value="Poly_Biosynth_Transport"/>
</dbReference>
<keyword evidence="4 6" id="KW-1133">Transmembrane helix</keyword>
<evidence type="ECO:0000256" key="6">
    <source>
        <dbReference type="SAM" id="Phobius"/>
    </source>
</evidence>
<name>A0A415J0Q6_9BACT</name>
<feature type="transmembrane region" description="Helical" evidence="6">
    <location>
        <begin position="12"/>
        <end position="34"/>
    </location>
</feature>
<evidence type="ECO:0000256" key="5">
    <source>
        <dbReference type="ARBA" id="ARBA00023136"/>
    </source>
</evidence>
<keyword evidence="2" id="KW-1003">Cell membrane</keyword>
<feature type="transmembrane region" description="Helical" evidence="6">
    <location>
        <begin position="473"/>
        <end position="492"/>
    </location>
</feature>
<feature type="transmembrane region" description="Helical" evidence="6">
    <location>
        <begin position="162"/>
        <end position="183"/>
    </location>
</feature>
<organism evidence="7 8">
    <name type="scientific">Phocaeicola plebeius</name>
    <dbReference type="NCBI Taxonomy" id="310297"/>
    <lineage>
        <taxon>Bacteria</taxon>
        <taxon>Pseudomonadati</taxon>
        <taxon>Bacteroidota</taxon>
        <taxon>Bacteroidia</taxon>
        <taxon>Bacteroidales</taxon>
        <taxon>Bacteroidaceae</taxon>
        <taxon>Phocaeicola</taxon>
    </lineage>
</organism>
<evidence type="ECO:0000256" key="4">
    <source>
        <dbReference type="ARBA" id="ARBA00022989"/>
    </source>
</evidence>
<evidence type="ECO:0000256" key="2">
    <source>
        <dbReference type="ARBA" id="ARBA00022475"/>
    </source>
</evidence>
<evidence type="ECO:0000313" key="8">
    <source>
        <dbReference type="Proteomes" id="UP000284916"/>
    </source>
</evidence>
<dbReference type="EMBL" id="QROI01000020">
    <property type="protein sequence ID" value="RHL13479.1"/>
    <property type="molecule type" value="Genomic_DNA"/>
</dbReference>